<accession>A0A2K0VWN0</accession>
<dbReference type="STRING" id="42673.A0A2K0VWN0"/>
<dbReference type="OrthoDB" id="5086234at2759"/>
<feature type="compositionally biased region" description="Basic and acidic residues" evidence="1">
    <location>
        <begin position="130"/>
        <end position="151"/>
    </location>
</feature>
<evidence type="ECO:0000259" key="2">
    <source>
        <dbReference type="PROSITE" id="PS50217"/>
    </source>
</evidence>
<reference evidence="3 4" key="1">
    <citation type="submission" date="2017-06" db="EMBL/GenBank/DDBJ databases">
        <title>Genome of Fusarium nygamai isolate CS10214.</title>
        <authorList>
            <person name="Gardiner D.M."/>
            <person name="Obanor F."/>
            <person name="Kazan K."/>
        </authorList>
    </citation>
    <scope>NUCLEOTIDE SEQUENCE [LARGE SCALE GENOMIC DNA]</scope>
    <source>
        <strain evidence="3 4">CS10214</strain>
    </source>
</reference>
<gene>
    <name evidence="3" type="ORF">FNYG_12221</name>
</gene>
<dbReference type="InterPro" id="IPR046347">
    <property type="entry name" value="bZIP_sf"/>
</dbReference>
<dbReference type="EMBL" id="MTQA01000211">
    <property type="protein sequence ID" value="PNP74440.1"/>
    <property type="molecule type" value="Genomic_DNA"/>
</dbReference>
<dbReference type="GO" id="GO:0003700">
    <property type="term" value="F:DNA-binding transcription factor activity"/>
    <property type="evidence" value="ECO:0007669"/>
    <property type="project" value="InterPro"/>
</dbReference>
<dbReference type="SMART" id="SM00338">
    <property type="entry name" value="BRLZ"/>
    <property type="match status" value="1"/>
</dbReference>
<dbReference type="InterPro" id="IPR004827">
    <property type="entry name" value="bZIP"/>
</dbReference>
<feature type="domain" description="BZIP" evidence="2">
    <location>
        <begin position="140"/>
        <end position="203"/>
    </location>
</feature>
<feature type="region of interest" description="Disordered" evidence="1">
    <location>
        <begin position="64"/>
        <end position="158"/>
    </location>
</feature>
<comment type="caution">
    <text evidence="3">The sequence shown here is derived from an EMBL/GenBank/DDBJ whole genome shotgun (WGS) entry which is preliminary data.</text>
</comment>
<dbReference type="CDD" id="cd14687">
    <property type="entry name" value="bZIP_ATF2"/>
    <property type="match status" value="1"/>
</dbReference>
<dbReference type="AlphaFoldDB" id="A0A2K0VWN0"/>
<dbReference type="Proteomes" id="UP000236664">
    <property type="component" value="Unassembled WGS sequence"/>
</dbReference>
<sequence>MDQRAFPQSAEEGNLASAYRQSKFVFDDSLPASPTSFLDHCSDPYPAATFTATPSVFQTPYSQTSLQFGIPSPPLTAKREERQKRKRCSNRNSARKSLRRNSSRDSNANTATREEGTGRSNRSCGTHGHHGSEHSGQQDKNHSQHTKERNRIASGKFRAKKREHMLRVQSEEQELERTNHDLSICAANLTREVQELKMKLLQHADCDCSLVHDYLATEAQRYVCGLSMQSQLKTTSPGAACN</sequence>
<evidence type="ECO:0000313" key="3">
    <source>
        <dbReference type="EMBL" id="PNP74440.1"/>
    </source>
</evidence>
<dbReference type="PROSITE" id="PS00036">
    <property type="entry name" value="BZIP_BASIC"/>
    <property type="match status" value="1"/>
</dbReference>
<evidence type="ECO:0000313" key="4">
    <source>
        <dbReference type="Proteomes" id="UP000236664"/>
    </source>
</evidence>
<dbReference type="PROSITE" id="PS50217">
    <property type="entry name" value="BZIP"/>
    <property type="match status" value="1"/>
</dbReference>
<keyword evidence="4" id="KW-1185">Reference proteome</keyword>
<feature type="compositionally biased region" description="Basic residues" evidence="1">
    <location>
        <begin position="84"/>
        <end position="101"/>
    </location>
</feature>
<name>A0A2K0VWN0_GIBNY</name>
<dbReference type="SUPFAM" id="SSF57959">
    <property type="entry name" value="Leucine zipper domain"/>
    <property type="match status" value="1"/>
</dbReference>
<dbReference type="Pfam" id="PF00170">
    <property type="entry name" value="bZIP_1"/>
    <property type="match status" value="1"/>
</dbReference>
<evidence type="ECO:0000256" key="1">
    <source>
        <dbReference type="SAM" id="MobiDB-lite"/>
    </source>
</evidence>
<protein>
    <recommendedName>
        <fullName evidence="2">BZIP domain-containing protein</fullName>
    </recommendedName>
</protein>
<proteinExistence type="predicted"/>
<organism evidence="3 4">
    <name type="scientific">Gibberella nygamai</name>
    <name type="common">Bean root rot disease fungus</name>
    <name type="synonym">Fusarium nygamai</name>
    <dbReference type="NCBI Taxonomy" id="42673"/>
    <lineage>
        <taxon>Eukaryota</taxon>
        <taxon>Fungi</taxon>
        <taxon>Dikarya</taxon>
        <taxon>Ascomycota</taxon>
        <taxon>Pezizomycotina</taxon>
        <taxon>Sordariomycetes</taxon>
        <taxon>Hypocreomycetidae</taxon>
        <taxon>Hypocreales</taxon>
        <taxon>Nectriaceae</taxon>
        <taxon>Fusarium</taxon>
        <taxon>Fusarium fujikuroi species complex</taxon>
    </lineage>
</organism>
<dbReference type="Gene3D" id="1.20.5.170">
    <property type="match status" value="1"/>
</dbReference>